<name>A0A0A9YQS8_LYGHE</name>
<evidence type="ECO:0000313" key="5">
    <source>
        <dbReference type="EMBL" id="JAG33456.1"/>
    </source>
</evidence>
<accession>A0A0A9YQS8</accession>
<dbReference type="EMBL" id="GDHC01018445">
    <property type="protein sequence ID" value="JAQ00184.1"/>
    <property type="molecule type" value="Transcribed_RNA"/>
</dbReference>
<evidence type="ECO:0000313" key="6">
    <source>
        <dbReference type="EMBL" id="JAQ00184.1"/>
    </source>
</evidence>
<evidence type="ECO:0000313" key="4">
    <source>
        <dbReference type="EMBL" id="JAG33453.1"/>
    </source>
</evidence>
<evidence type="ECO:0000259" key="3">
    <source>
        <dbReference type="Pfam" id="PF14695"/>
    </source>
</evidence>
<dbReference type="EMBL" id="GBHO01010151">
    <property type="protein sequence ID" value="JAG33453.1"/>
    <property type="molecule type" value="Transcribed_RNA"/>
</dbReference>
<dbReference type="EMBL" id="GDHC01017105">
    <property type="protein sequence ID" value="JAQ01524.1"/>
    <property type="molecule type" value="Transcribed_RNA"/>
</dbReference>
<protein>
    <submittedName>
        <fullName evidence="6">Protein lines</fullName>
    </submittedName>
</protein>
<dbReference type="Pfam" id="PF14694">
    <property type="entry name" value="LINES_N"/>
    <property type="match status" value="1"/>
</dbReference>
<dbReference type="EMBL" id="GDHC01006862">
    <property type="protein sequence ID" value="JAQ11767.1"/>
    <property type="molecule type" value="Transcribed_RNA"/>
</dbReference>
<dbReference type="InterPro" id="IPR024875">
    <property type="entry name" value="Protein_Lines"/>
</dbReference>
<dbReference type="PANTHER" id="PTHR16057">
    <property type="entry name" value="WINS1, 2 PROTEIN"/>
    <property type="match status" value="1"/>
</dbReference>
<feature type="compositionally biased region" description="Basic and acidic residues" evidence="1">
    <location>
        <begin position="16"/>
        <end position="25"/>
    </location>
</feature>
<dbReference type="AlphaFoldDB" id="A0A0A9YQS8"/>
<evidence type="ECO:0000313" key="8">
    <source>
        <dbReference type="EMBL" id="JAQ11767.1"/>
    </source>
</evidence>
<feature type="domain" description="Protein Lines N-terminal" evidence="2">
    <location>
        <begin position="215"/>
        <end position="541"/>
    </location>
</feature>
<feature type="region of interest" description="Disordered" evidence="1">
    <location>
        <begin position="1"/>
        <end position="30"/>
    </location>
</feature>
<sequence length="591" mass="65916">MVLTKDKAASVAATDEPAKKKSKFSEEEDNSDLESLQSALLGQCLCAIPETVIRRPFQGLKILRHEDAQGYCATTIANWSRDRTLLFVSAVQLLCEESIKQNSRGLVCSKISDICEALVRNRYGLVEYLIELSAHSDRFVSFASGRALSSFFIASRSHVDPRWLERLADNSLSTTHPQKMSFSLDVMKRITEWKDTEEHPLDERDHLPPASCHLLSVSDAELDSSQIKCLCVKALEAKWPAIVEKFDRLLATTPTRDDSTVVTFLGLWEAIISVKANLSIVDTKPFYVHLANFVALLSSRISPIVWKHMLDLFNEVLCYGSTLALQDMLAEEPCSLAHLIVRSVKDWRLLEAIPFRGGSGKFGGGSGDGDKPLLKKAVLLVLKSVAVTVKETRCESSSDSSSSVSSEGEDADDDMAVIERSIREVLRQLDSCVKTLLPFHPETPLAQWVVQLFSDQDDALVEGMVCCLDVTIGLFHRENASQDLKKVLSPAVSLAQFLRTVSYGDDVLLDLLVSNETCFLLYLLRVLKYMRKNWPEFVSACSNELGDIMGVFSRLRLAIERLIARSLFPYNISPVLRLLEKCEQLYDGANP</sequence>
<gene>
    <name evidence="6" type="primary">lin_1</name>
    <name evidence="8" type="synonym">lin_0</name>
    <name evidence="7" type="synonym">lin_2</name>
    <name evidence="4" type="ORF">CM83_73095</name>
    <name evidence="5" type="ORF">CM83_73096</name>
    <name evidence="6" type="ORF">g.77760</name>
    <name evidence="7" type="ORF">g.77761</name>
    <name evidence="8" type="ORF">g.77762</name>
</gene>
<organism evidence="4">
    <name type="scientific">Lygus hesperus</name>
    <name type="common">Western plant bug</name>
    <dbReference type="NCBI Taxonomy" id="30085"/>
    <lineage>
        <taxon>Eukaryota</taxon>
        <taxon>Metazoa</taxon>
        <taxon>Ecdysozoa</taxon>
        <taxon>Arthropoda</taxon>
        <taxon>Hexapoda</taxon>
        <taxon>Insecta</taxon>
        <taxon>Pterygota</taxon>
        <taxon>Neoptera</taxon>
        <taxon>Paraneoptera</taxon>
        <taxon>Hemiptera</taxon>
        <taxon>Heteroptera</taxon>
        <taxon>Panheteroptera</taxon>
        <taxon>Cimicomorpha</taxon>
        <taxon>Miridae</taxon>
        <taxon>Mirini</taxon>
        <taxon>Lygus</taxon>
    </lineage>
</organism>
<reference evidence="4" key="2">
    <citation type="submission" date="2014-07" db="EMBL/GenBank/DDBJ databases">
        <authorList>
            <person name="Hull J."/>
        </authorList>
    </citation>
    <scope>NUCLEOTIDE SEQUENCE</scope>
</reference>
<reference evidence="4" key="1">
    <citation type="journal article" date="2014" name="PLoS ONE">
        <title>Transcriptome-Based Identification of ABC Transporters in the Western Tarnished Plant Bug Lygus hesperus.</title>
        <authorList>
            <person name="Hull J.J."/>
            <person name="Chaney K."/>
            <person name="Geib S.M."/>
            <person name="Fabrick J.A."/>
            <person name="Brent C.S."/>
            <person name="Walsh D."/>
            <person name="Lavine L.C."/>
        </authorList>
    </citation>
    <scope>NUCLEOTIDE SEQUENCE</scope>
</reference>
<feature type="domain" description="Protein Lines C-terminal" evidence="3">
    <location>
        <begin position="548"/>
        <end position="584"/>
    </location>
</feature>
<evidence type="ECO:0000313" key="7">
    <source>
        <dbReference type="EMBL" id="JAQ01524.1"/>
    </source>
</evidence>
<dbReference type="InterPro" id="IPR029415">
    <property type="entry name" value="Lines_C"/>
</dbReference>
<evidence type="ECO:0000259" key="2">
    <source>
        <dbReference type="Pfam" id="PF14694"/>
    </source>
</evidence>
<proteinExistence type="predicted"/>
<dbReference type="Pfam" id="PF14695">
    <property type="entry name" value="LINES_C"/>
    <property type="match status" value="1"/>
</dbReference>
<dbReference type="PANTHER" id="PTHR16057:SF1">
    <property type="entry name" value="PROTEIN LINES HOMOLOG 1"/>
    <property type="match status" value="1"/>
</dbReference>
<evidence type="ECO:0000256" key="1">
    <source>
        <dbReference type="SAM" id="MobiDB-lite"/>
    </source>
</evidence>
<reference evidence="6" key="3">
    <citation type="journal article" date="2016" name="Gigascience">
        <title>De novo construction of an expanded transcriptome assembly for the western tarnished plant bug, Lygus hesperus.</title>
        <authorList>
            <person name="Tassone E.E."/>
            <person name="Geib S.M."/>
            <person name="Hall B."/>
            <person name="Fabrick J.A."/>
            <person name="Brent C.S."/>
            <person name="Hull J.J."/>
        </authorList>
    </citation>
    <scope>NUCLEOTIDE SEQUENCE</scope>
</reference>
<dbReference type="EMBL" id="GBHO01010148">
    <property type="protein sequence ID" value="JAG33456.1"/>
    <property type="molecule type" value="Transcribed_RNA"/>
</dbReference>
<dbReference type="InterPro" id="IPR032794">
    <property type="entry name" value="LINES_N"/>
</dbReference>